<organism evidence="7 8">
    <name type="scientific">Methanothrix harundinacea (strain 6Ac)</name>
    <name type="common">Methanosaeta harundinacea</name>
    <dbReference type="NCBI Taxonomy" id="1110509"/>
    <lineage>
        <taxon>Archaea</taxon>
        <taxon>Methanobacteriati</taxon>
        <taxon>Methanobacteriota</taxon>
        <taxon>Stenosarchaea group</taxon>
        <taxon>Methanomicrobia</taxon>
        <taxon>Methanotrichales</taxon>
        <taxon>Methanotrichaceae</taxon>
        <taxon>Methanothrix</taxon>
    </lineage>
</organism>
<keyword evidence="2 5" id="KW-0812">Transmembrane</keyword>
<dbReference type="HOGENOM" id="CLU_039483_3_2_2"/>
<comment type="subcellular location">
    <subcellularLocation>
        <location evidence="1">Membrane</location>
        <topology evidence="1">Multi-pass membrane protein</topology>
    </subcellularLocation>
</comment>
<dbReference type="InterPro" id="IPR052522">
    <property type="entry name" value="ABC-2_transport_permease"/>
</dbReference>
<evidence type="ECO:0000313" key="8">
    <source>
        <dbReference type="Proteomes" id="UP000005877"/>
    </source>
</evidence>
<dbReference type="Proteomes" id="UP000005877">
    <property type="component" value="Chromosome"/>
</dbReference>
<dbReference type="PANTHER" id="PTHR43332">
    <property type="entry name" value="INNER MEMBRANE TRANSPORT PERMEASE YADH-RELATED"/>
    <property type="match status" value="1"/>
</dbReference>
<feature type="transmembrane region" description="Helical" evidence="5">
    <location>
        <begin position="102"/>
        <end position="128"/>
    </location>
</feature>
<dbReference type="GO" id="GO:0043190">
    <property type="term" value="C:ATP-binding cassette (ABC) transporter complex"/>
    <property type="evidence" value="ECO:0007669"/>
    <property type="project" value="InterPro"/>
</dbReference>
<dbReference type="PROSITE" id="PS51012">
    <property type="entry name" value="ABC_TM2"/>
    <property type="match status" value="1"/>
</dbReference>
<evidence type="ECO:0000313" key="7">
    <source>
        <dbReference type="EMBL" id="AET64977.1"/>
    </source>
</evidence>
<dbReference type="EMBL" id="CP003117">
    <property type="protein sequence ID" value="AET64977.1"/>
    <property type="molecule type" value="Genomic_DNA"/>
</dbReference>
<feature type="transmembrane region" description="Helical" evidence="5">
    <location>
        <begin position="172"/>
        <end position="201"/>
    </location>
</feature>
<name>G7WPD6_METH6</name>
<dbReference type="InterPro" id="IPR000412">
    <property type="entry name" value="ABC_2_transport"/>
</dbReference>
<dbReference type="KEGG" id="mhi:Mhar_1617"/>
<evidence type="ECO:0000256" key="4">
    <source>
        <dbReference type="ARBA" id="ARBA00023136"/>
    </source>
</evidence>
<evidence type="ECO:0000256" key="2">
    <source>
        <dbReference type="ARBA" id="ARBA00022692"/>
    </source>
</evidence>
<sequence>MGKMDFYTILWADLMIMRRRMTRYLVTTLVSPILYLFAFGWGLGRDISIEGASYLDFVIPGIIALTAMNSSFVGAGARLNVDRLFFRSFDEFLMVPISTLSLVFGKAMIGVFRGLVSSIAFLAVALLLSPTFSLGPLFLVSLVLTCLSFSFLGVLAALLAKSHEDMNTFSSLILLPMTFLAGTFFSLSQVSGALKLGLYVLPLTHSSLCLRAAALNQPFPWTSFVVICLFVFLFLAASIATLRQISE</sequence>
<dbReference type="AlphaFoldDB" id="G7WPD6"/>
<dbReference type="InterPro" id="IPR013525">
    <property type="entry name" value="ABC2_TM"/>
</dbReference>
<evidence type="ECO:0000259" key="6">
    <source>
        <dbReference type="PROSITE" id="PS51012"/>
    </source>
</evidence>
<keyword evidence="8" id="KW-1185">Reference proteome</keyword>
<feature type="transmembrane region" description="Helical" evidence="5">
    <location>
        <begin position="57"/>
        <end position="81"/>
    </location>
</feature>
<feature type="transmembrane region" description="Helical" evidence="5">
    <location>
        <begin position="221"/>
        <end position="242"/>
    </location>
</feature>
<proteinExistence type="predicted"/>
<feature type="transmembrane region" description="Helical" evidence="5">
    <location>
        <begin position="134"/>
        <end position="160"/>
    </location>
</feature>
<dbReference type="GO" id="GO:0140359">
    <property type="term" value="F:ABC-type transporter activity"/>
    <property type="evidence" value="ECO:0007669"/>
    <property type="project" value="InterPro"/>
</dbReference>
<keyword evidence="4 5" id="KW-0472">Membrane</keyword>
<reference evidence="7 8" key="1">
    <citation type="journal article" date="2012" name="PLoS ONE">
        <title>The genome characteristics and predicted function of methyl-group oxidation pathway in the obligate aceticlastic methanogens, Methanosaeta spp.</title>
        <authorList>
            <person name="Zhu J."/>
            <person name="Zheng H."/>
            <person name="Ai G."/>
            <person name="Zhang G."/>
            <person name="Liu D."/>
            <person name="Liu X."/>
            <person name="Dong X."/>
        </authorList>
    </citation>
    <scope>NUCLEOTIDE SEQUENCE [LARGE SCALE GENOMIC DNA]</scope>
    <source>
        <strain evidence="7 8">6Ac</strain>
    </source>
</reference>
<evidence type="ECO:0000256" key="1">
    <source>
        <dbReference type="ARBA" id="ARBA00004141"/>
    </source>
</evidence>
<dbReference type="PIRSF" id="PIRSF006648">
    <property type="entry name" value="DrrB"/>
    <property type="match status" value="1"/>
</dbReference>
<evidence type="ECO:0000256" key="5">
    <source>
        <dbReference type="SAM" id="Phobius"/>
    </source>
</evidence>
<gene>
    <name evidence="7" type="ordered locus">Mhar_1617</name>
</gene>
<protein>
    <submittedName>
        <fullName evidence="7">ABC-2 type transporter</fullName>
    </submittedName>
</protein>
<dbReference type="Pfam" id="PF01061">
    <property type="entry name" value="ABC2_membrane"/>
    <property type="match status" value="1"/>
</dbReference>
<feature type="domain" description="ABC transmembrane type-2" evidence="6">
    <location>
        <begin position="23"/>
        <end position="245"/>
    </location>
</feature>
<dbReference type="InterPro" id="IPR047817">
    <property type="entry name" value="ABC2_TM_bact-type"/>
</dbReference>
<feature type="transmembrane region" description="Helical" evidence="5">
    <location>
        <begin position="21"/>
        <end position="42"/>
    </location>
</feature>
<dbReference type="PRINTS" id="PR00164">
    <property type="entry name" value="ABC2TRNSPORT"/>
</dbReference>
<dbReference type="STRING" id="1110509.Mhar_1617"/>
<evidence type="ECO:0000256" key="3">
    <source>
        <dbReference type="ARBA" id="ARBA00022989"/>
    </source>
</evidence>
<dbReference type="PANTHER" id="PTHR43332:SF2">
    <property type="entry name" value="INNER MEMBRANE TRANSPORT PERMEASE YADH"/>
    <property type="match status" value="1"/>
</dbReference>
<keyword evidence="3 5" id="KW-1133">Transmembrane helix</keyword>
<accession>G7WPD6</accession>